<keyword evidence="2" id="KW-1185">Reference proteome</keyword>
<sequence length="163" mass="18639">MADTKAENLANRLAEGHALPINGCAQSKSTFKEKGRKQLDVYDENEWSCTEDKKKYKELVEKDRVYKFLLGLNTKLYEVHGRILGTKSLQKIREAFLKIRREESKRKVMLEKSSATPSIEGSAMAARGDQCSFQKKTRPWCDTARNQVIPRTHAGSFMESHQS</sequence>
<dbReference type="Proteomes" id="UP001058974">
    <property type="component" value="Chromosome 7"/>
</dbReference>
<protein>
    <submittedName>
        <fullName evidence="1">Uncharacterized protein</fullName>
    </submittedName>
</protein>
<evidence type="ECO:0000313" key="2">
    <source>
        <dbReference type="Proteomes" id="UP001058974"/>
    </source>
</evidence>
<dbReference type="EMBL" id="JAMSHJ010000007">
    <property type="protein sequence ID" value="KAI5386379.1"/>
    <property type="molecule type" value="Genomic_DNA"/>
</dbReference>
<name>A0A9D4ZWG7_PEA</name>
<accession>A0A9D4ZWG7</accession>
<evidence type="ECO:0000313" key="1">
    <source>
        <dbReference type="EMBL" id="KAI5386379.1"/>
    </source>
</evidence>
<proteinExistence type="predicted"/>
<dbReference type="AlphaFoldDB" id="A0A9D4ZWG7"/>
<reference evidence="1 2" key="1">
    <citation type="journal article" date="2022" name="Nat. Genet.">
        <title>Improved pea reference genome and pan-genome highlight genomic features and evolutionary characteristics.</title>
        <authorList>
            <person name="Yang T."/>
            <person name="Liu R."/>
            <person name="Luo Y."/>
            <person name="Hu S."/>
            <person name="Wang D."/>
            <person name="Wang C."/>
            <person name="Pandey M.K."/>
            <person name="Ge S."/>
            <person name="Xu Q."/>
            <person name="Li N."/>
            <person name="Li G."/>
            <person name="Huang Y."/>
            <person name="Saxena R.K."/>
            <person name="Ji Y."/>
            <person name="Li M."/>
            <person name="Yan X."/>
            <person name="He Y."/>
            <person name="Liu Y."/>
            <person name="Wang X."/>
            <person name="Xiang C."/>
            <person name="Varshney R.K."/>
            <person name="Ding H."/>
            <person name="Gao S."/>
            <person name="Zong X."/>
        </authorList>
    </citation>
    <scope>NUCLEOTIDE SEQUENCE [LARGE SCALE GENOMIC DNA]</scope>
    <source>
        <strain evidence="1 2">cv. Zhongwan 6</strain>
    </source>
</reference>
<comment type="caution">
    <text evidence="1">The sequence shown here is derived from an EMBL/GenBank/DDBJ whole genome shotgun (WGS) entry which is preliminary data.</text>
</comment>
<gene>
    <name evidence="1" type="ORF">KIW84_072777</name>
</gene>
<dbReference type="Gramene" id="Psat07G0277700-T1">
    <property type="protein sequence ID" value="KAI5386379.1"/>
    <property type="gene ID" value="KIW84_072777"/>
</dbReference>
<dbReference type="PANTHER" id="PTHR34222">
    <property type="entry name" value="GAG_PRE-INTEGRS DOMAIN-CONTAINING PROTEIN"/>
    <property type="match status" value="1"/>
</dbReference>
<dbReference type="PANTHER" id="PTHR34222:SF40">
    <property type="match status" value="1"/>
</dbReference>
<organism evidence="1 2">
    <name type="scientific">Pisum sativum</name>
    <name type="common">Garden pea</name>
    <name type="synonym">Lathyrus oleraceus</name>
    <dbReference type="NCBI Taxonomy" id="3888"/>
    <lineage>
        <taxon>Eukaryota</taxon>
        <taxon>Viridiplantae</taxon>
        <taxon>Streptophyta</taxon>
        <taxon>Embryophyta</taxon>
        <taxon>Tracheophyta</taxon>
        <taxon>Spermatophyta</taxon>
        <taxon>Magnoliopsida</taxon>
        <taxon>eudicotyledons</taxon>
        <taxon>Gunneridae</taxon>
        <taxon>Pentapetalae</taxon>
        <taxon>rosids</taxon>
        <taxon>fabids</taxon>
        <taxon>Fabales</taxon>
        <taxon>Fabaceae</taxon>
        <taxon>Papilionoideae</taxon>
        <taxon>50 kb inversion clade</taxon>
        <taxon>NPAAA clade</taxon>
        <taxon>Hologalegina</taxon>
        <taxon>IRL clade</taxon>
        <taxon>Fabeae</taxon>
        <taxon>Lathyrus</taxon>
    </lineage>
</organism>